<organism evidence="13 14">
    <name type="scientific">Methanolapillus millepedarum</name>
    <dbReference type="NCBI Taxonomy" id="3028296"/>
    <lineage>
        <taxon>Archaea</taxon>
        <taxon>Methanobacteriati</taxon>
        <taxon>Methanobacteriota</taxon>
        <taxon>Stenosarchaea group</taxon>
        <taxon>Methanomicrobia</taxon>
        <taxon>Methanosarcinales</taxon>
        <taxon>Methanosarcinaceae</taxon>
        <taxon>Methanolapillus</taxon>
    </lineage>
</organism>
<keyword evidence="4 10" id="KW-1003">Cell membrane</keyword>
<dbReference type="InterPro" id="IPR015856">
    <property type="entry name" value="ABC_transpr_CbiO/EcfA_su"/>
</dbReference>
<feature type="compositionally biased region" description="Basic and acidic residues" evidence="11">
    <location>
        <begin position="441"/>
        <end position="460"/>
    </location>
</feature>
<dbReference type="RefSeq" id="WP_338102830.1">
    <property type="nucleotide sequence ID" value="NZ_CP131060.1"/>
</dbReference>
<keyword evidence="14" id="KW-1185">Reference proteome</keyword>
<dbReference type="SMART" id="SM00382">
    <property type="entry name" value="AAA"/>
    <property type="match status" value="1"/>
</dbReference>
<dbReference type="GO" id="GO:0042626">
    <property type="term" value="F:ATPase-coupled transmembrane transporter activity"/>
    <property type="evidence" value="ECO:0007669"/>
    <property type="project" value="TreeGrafter"/>
</dbReference>
<evidence type="ECO:0000313" key="13">
    <source>
        <dbReference type="EMBL" id="WNY24757.1"/>
    </source>
</evidence>
<dbReference type="GO" id="GO:0005524">
    <property type="term" value="F:ATP binding"/>
    <property type="evidence" value="ECO:0007669"/>
    <property type="project" value="UniProtKB-UniRule"/>
</dbReference>
<keyword evidence="8 10" id="KW-0472">Membrane</keyword>
<dbReference type="NCBIfam" id="TIGR01166">
    <property type="entry name" value="cbiO"/>
    <property type="match status" value="1"/>
</dbReference>
<evidence type="ECO:0000256" key="7">
    <source>
        <dbReference type="ARBA" id="ARBA00022967"/>
    </source>
</evidence>
<reference evidence="13 14" key="1">
    <citation type="submission" date="2023-07" db="EMBL/GenBank/DDBJ databases">
        <title>Closed genoem sequence of Methanosarcinaceae archaeon Ac7.</title>
        <authorList>
            <person name="Poehlein A."/>
            <person name="Protasov E."/>
            <person name="Platt K."/>
            <person name="Reeh H."/>
            <person name="Daniel R."/>
            <person name="Brune A."/>
        </authorList>
    </citation>
    <scope>NUCLEOTIDE SEQUENCE [LARGE SCALE GENOMIC DNA]</scope>
    <source>
        <strain evidence="13 14">Ac7</strain>
    </source>
</reference>
<comment type="subcellular location">
    <subcellularLocation>
        <location evidence="1 10">Cell membrane</location>
        <topology evidence="1 10">Peripheral membrane protein</topology>
    </subcellularLocation>
</comment>
<dbReference type="InterPro" id="IPR005876">
    <property type="entry name" value="Co_trans_ATP-bd"/>
</dbReference>
<comment type="function">
    <text evidence="9">Probably part of an ABC transporter complex. Responsible for energy coupling to the transport system.</text>
</comment>
<dbReference type="GO" id="GO:0006824">
    <property type="term" value="P:cobalt ion transport"/>
    <property type="evidence" value="ECO:0007669"/>
    <property type="project" value="InterPro"/>
</dbReference>
<dbReference type="FunFam" id="3.40.50.300:FF:000224">
    <property type="entry name" value="Energy-coupling factor transporter ATP-binding protein EcfA"/>
    <property type="match status" value="1"/>
</dbReference>
<dbReference type="EMBL" id="CP131060">
    <property type="protein sequence ID" value="WNY24757.1"/>
    <property type="molecule type" value="Genomic_DNA"/>
</dbReference>
<dbReference type="InterPro" id="IPR027417">
    <property type="entry name" value="P-loop_NTPase"/>
</dbReference>
<evidence type="ECO:0000256" key="5">
    <source>
        <dbReference type="ARBA" id="ARBA00022741"/>
    </source>
</evidence>
<protein>
    <recommendedName>
        <fullName evidence="10">ABC transporter ATP-binding protein</fullName>
    </recommendedName>
</protein>
<feature type="domain" description="ABC transporter" evidence="12">
    <location>
        <begin position="4"/>
        <end position="239"/>
    </location>
</feature>
<keyword evidence="3 10" id="KW-0813">Transport</keyword>
<dbReference type="PANTHER" id="PTHR43553:SF24">
    <property type="entry name" value="ENERGY-COUPLING FACTOR TRANSPORTER ATP-BINDING PROTEIN ECFA1"/>
    <property type="match status" value="1"/>
</dbReference>
<gene>
    <name evidence="13" type="primary">btuD_2</name>
    <name evidence="13" type="ORF">MsAc7_02820</name>
</gene>
<dbReference type="Pfam" id="PF00005">
    <property type="entry name" value="ABC_tran"/>
    <property type="match status" value="1"/>
</dbReference>
<dbReference type="PANTHER" id="PTHR43553">
    <property type="entry name" value="HEAVY METAL TRANSPORTER"/>
    <property type="match status" value="1"/>
</dbReference>
<dbReference type="InterPro" id="IPR050095">
    <property type="entry name" value="ECF_ABC_transporter_ATP-bd"/>
</dbReference>
<keyword evidence="5 10" id="KW-0547">Nucleotide-binding</keyword>
<evidence type="ECO:0000256" key="2">
    <source>
        <dbReference type="ARBA" id="ARBA00005417"/>
    </source>
</evidence>
<dbReference type="PROSITE" id="PS00211">
    <property type="entry name" value="ABC_TRANSPORTER_1"/>
    <property type="match status" value="1"/>
</dbReference>
<evidence type="ECO:0000256" key="11">
    <source>
        <dbReference type="SAM" id="MobiDB-lite"/>
    </source>
</evidence>
<feature type="region of interest" description="Disordered" evidence="11">
    <location>
        <begin position="438"/>
        <end position="476"/>
    </location>
</feature>
<dbReference type="GeneID" id="89229407"/>
<dbReference type="GO" id="GO:0043190">
    <property type="term" value="C:ATP-binding cassette (ABC) transporter complex"/>
    <property type="evidence" value="ECO:0007669"/>
    <property type="project" value="TreeGrafter"/>
</dbReference>
<evidence type="ECO:0000256" key="6">
    <source>
        <dbReference type="ARBA" id="ARBA00022840"/>
    </source>
</evidence>
<dbReference type="Gene3D" id="3.40.50.300">
    <property type="entry name" value="P-loop containing nucleotide triphosphate hydrolases"/>
    <property type="match status" value="1"/>
</dbReference>
<dbReference type="InterPro" id="IPR003593">
    <property type="entry name" value="AAA+_ATPase"/>
</dbReference>
<accession>A0AA96ZVE2</accession>
<name>A0AA96ZVE2_9EURY</name>
<sequence length="476" mass="52791">MIILETEKLEYSYPDGTKAIDDVSIQIPAGEKVSFVGKNGSGKSTLFLLLNGTLKPKKGKVLLGGKEISYSSSGLLDLRKRVGIVFQNSDDQIIAPTVYQDIAFGPVNLNYKKEEIDRIVSKMLDYFGLQSLKDKPPHHLSGGQKKRVAIAGVLAMDPDVIILDEPLSNLDPVGADEILDILNELNHSGKTIIISTHDVDLAYKWSDRVFLMSGGKLIDEGSPKEVFSNEAQVRNASLKNPVILDFYHELEKRWLATGGQQPKDIPELVQLLHKIDLMRVSVGPNTRVGECVNLGVLYGDYSKDGLYEAVNSRVLCKNDDGTAVVELNRRVLNPGNICVYNMDSFDKNEYEQIVAEYKINFIGAMGKKSKERAEEEGIPVVCNSGVIDKSILNALTGNRCLILTSQGMVEHTSKRIRDYIKKSGIRLSFHPIGKSAAEIDENAKKREENPEKLSVEENKLKVSTYDHGIEDEETRG</sequence>
<dbReference type="InterPro" id="IPR017871">
    <property type="entry name" value="ABC_transporter-like_CS"/>
</dbReference>
<comment type="similarity">
    <text evidence="2 10">Belongs to the ABC transporter superfamily.</text>
</comment>
<dbReference type="SUPFAM" id="SSF52540">
    <property type="entry name" value="P-loop containing nucleoside triphosphate hydrolases"/>
    <property type="match status" value="1"/>
</dbReference>
<dbReference type="CDD" id="cd03225">
    <property type="entry name" value="ABC_cobalt_CbiO_domain1"/>
    <property type="match status" value="1"/>
</dbReference>
<evidence type="ECO:0000256" key="4">
    <source>
        <dbReference type="ARBA" id="ARBA00022475"/>
    </source>
</evidence>
<evidence type="ECO:0000313" key="14">
    <source>
        <dbReference type="Proteomes" id="UP001303587"/>
    </source>
</evidence>
<dbReference type="Proteomes" id="UP001303587">
    <property type="component" value="Chromosome"/>
</dbReference>
<evidence type="ECO:0000256" key="10">
    <source>
        <dbReference type="RuleBase" id="RU364103"/>
    </source>
</evidence>
<dbReference type="PROSITE" id="PS50893">
    <property type="entry name" value="ABC_TRANSPORTER_2"/>
    <property type="match status" value="1"/>
</dbReference>
<evidence type="ECO:0000256" key="3">
    <source>
        <dbReference type="ARBA" id="ARBA00022448"/>
    </source>
</evidence>
<evidence type="ECO:0000259" key="12">
    <source>
        <dbReference type="PROSITE" id="PS50893"/>
    </source>
</evidence>
<proteinExistence type="inferred from homology"/>
<dbReference type="GO" id="GO:0016887">
    <property type="term" value="F:ATP hydrolysis activity"/>
    <property type="evidence" value="ECO:0007669"/>
    <property type="project" value="InterPro"/>
</dbReference>
<dbReference type="AlphaFoldDB" id="A0AA96ZVE2"/>
<evidence type="ECO:0000256" key="8">
    <source>
        <dbReference type="ARBA" id="ARBA00023136"/>
    </source>
</evidence>
<evidence type="ECO:0000256" key="1">
    <source>
        <dbReference type="ARBA" id="ARBA00004202"/>
    </source>
</evidence>
<comment type="function">
    <text evidence="10">Part of an ABC transporter complex. Responsible for energy coupling to the transport system.</text>
</comment>
<evidence type="ECO:0000256" key="9">
    <source>
        <dbReference type="ARBA" id="ARBA00025157"/>
    </source>
</evidence>
<keyword evidence="6 10" id="KW-0067">ATP-binding</keyword>
<keyword evidence="7" id="KW-1278">Translocase</keyword>
<dbReference type="InterPro" id="IPR003439">
    <property type="entry name" value="ABC_transporter-like_ATP-bd"/>
</dbReference>